<keyword evidence="7" id="KW-0808">Transferase</keyword>
<evidence type="ECO:0000256" key="12">
    <source>
        <dbReference type="ARBA" id="ARBA00023229"/>
    </source>
</evidence>
<dbReference type="Proteomes" id="UP000504621">
    <property type="component" value="Unplaced"/>
</dbReference>
<dbReference type="Pfam" id="PF00288">
    <property type="entry name" value="GHMP_kinases_N"/>
    <property type="match status" value="1"/>
</dbReference>
<dbReference type="Gene3D" id="3.30.70.890">
    <property type="entry name" value="GHMP kinase, C-terminal domain"/>
    <property type="match status" value="1"/>
</dbReference>
<dbReference type="Pfam" id="PF08544">
    <property type="entry name" value="GHMP_kinases_C"/>
    <property type="match status" value="1"/>
</dbReference>
<dbReference type="GO" id="GO:0016114">
    <property type="term" value="P:terpenoid biosynthetic process"/>
    <property type="evidence" value="ECO:0007669"/>
    <property type="project" value="InterPro"/>
</dbReference>
<comment type="subcellular location">
    <subcellularLocation>
        <location evidence="2">Plastid</location>
        <location evidence="2">Chloroplast</location>
    </subcellularLocation>
</comment>
<dbReference type="HAMAP" id="MF_00061">
    <property type="entry name" value="IspE"/>
    <property type="match status" value="1"/>
</dbReference>
<evidence type="ECO:0000256" key="3">
    <source>
        <dbReference type="ARBA" id="ARBA00009684"/>
    </source>
</evidence>
<sequence>MASAHLLCNHNLFFPPSSKNSQLSITPQTKLQSQRTPFLKSSKKQLEIVYDPDKRLNKLADEVDKQAPFSRLILFSPCKINVFLRITNKREDGYHDLASLFHTVSLGDIIKFSLSPSKTKDRLSTNVSGVPLDDRNLIIKALNLYRKKTGSNNFFWVHLDKKVPTGAGLGGGSSNAATALWAANQFSGCIATEKELQEWSSEIGSDIPFFFSHGAAYCTGRGEVVQDISPPLPLDIPMVLIKPKEACSTAEVYKCLRLDQTSKVDPLALLEKISRNGISQDVCINDLEPPAFEVLPSLKRLKQRVTAAGRGQYDAVFMSGSGSTIVGIGSPDPPQFVYDDDDYRDVFLSEAKFINREENEWYKELISVTVCQPPEASQTPE</sequence>
<dbReference type="GO" id="GO:0009507">
    <property type="term" value="C:chloroplast"/>
    <property type="evidence" value="ECO:0007669"/>
    <property type="project" value="UniProtKB-SubCell"/>
</dbReference>
<dbReference type="FunFam" id="3.30.230.10:FF:000045">
    <property type="entry name" value="4-diphosphocytidyl-2-C-methyl-D-erythritol kinase, chloroplastic"/>
    <property type="match status" value="1"/>
</dbReference>
<organism evidence="17 18">
    <name type="scientific">Herrania umbratica</name>
    <dbReference type="NCBI Taxonomy" id="108875"/>
    <lineage>
        <taxon>Eukaryota</taxon>
        <taxon>Viridiplantae</taxon>
        <taxon>Streptophyta</taxon>
        <taxon>Embryophyta</taxon>
        <taxon>Tracheophyta</taxon>
        <taxon>Spermatophyta</taxon>
        <taxon>Magnoliopsida</taxon>
        <taxon>eudicotyledons</taxon>
        <taxon>Gunneridae</taxon>
        <taxon>Pentapetalae</taxon>
        <taxon>rosids</taxon>
        <taxon>malvids</taxon>
        <taxon>Malvales</taxon>
        <taxon>Malvaceae</taxon>
        <taxon>Byttnerioideae</taxon>
        <taxon>Herrania</taxon>
    </lineage>
</organism>
<dbReference type="InterPro" id="IPR006204">
    <property type="entry name" value="GHMP_kinase_N_dom"/>
</dbReference>
<comment type="pathway">
    <text evidence="14">Isoprenoid biosynthesis; isopentenyl diphosphate biosynthesis via DXP pathway; isopentenyl diphosphate from 1-deoxy-D-xylulose 5-phosphate: step 3/6.</text>
</comment>
<gene>
    <name evidence="18 19" type="primary">LOC110411959</name>
</gene>
<evidence type="ECO:0000313" key="17">
    <source>
        <dbReference type="Proteomes" id="UP000504621"/>
    </source>
</evidence>
<evidence type="ECO:0000256" key="6">
    <source>
        <dbReference type="ARBA" id="ARBA00022640"/>
    </source>
</evidence>
<keyword evidence="8" id="KW-0547">Nucleotide-binding</keyword>
<evidence type="ECO:0000256" key="1">
    <source>
        <dbReference type="ARBA" id="ARBA00001304"/>
    </source>
</evidence>
<evidence type="ECO:0000256" key="13">
    <source>
        <dbReference type="ARBA" id="ARBA00032554"/>
    </source>
</evidence>
<reference evidence="18 19" key="1">
    <citation type="submission" date="2025-04" db="UniProtKB">
        <authorList>
            <consortium name="RefSeq"/>
        </authorList>
    </citation>
    <scope>IDENTIFICATION</scope>
    <source>
        <tissue evidence="18 19">Leaf</tissue>
    </source>
</reference>
<evidence type="ECO:0000313" key="18">
    <source>
        <dbReference type="RefSeq" id="XP_021278008.1"/>
    </source>
</evidence>
<evidence type="ECO:0000256" key="11">
    <source>
        <dbReference type="ARBA" id="ARBA00022946"/>
    </source>
</evidence>
<dbReference type="InterPro" id="IPR004424">
    <property type="entry name" value="IspE"/>
</dbReference>
<dbReference type="NCBIfam" id="TIGR00154">
    <property type="entry name" value="ispE"/>
    <property type="match status" value="1"/>
</dbReference>
<name>A0A6J0ZT97_9ROSI</name>
<dbReference type="InterPro" id="IPR020568">
    <property type="entry name" value="Ribosomal_Su5_D2-typ_SF"/>
</dbReference>
<evidence type="ECO:0000256" key="4">
    <source>
        <dbReference type="ARBA" id="ARBA00012052"/>
    </source>
</evidence>
<proteinExistence type="inferred from homology"/>
<dbReference type="SUPFAM" id="SSF55060">
    <property type="entry name" value="GHMP Kinase, C-terminal domain"/>
    <property type="match status" value="1"/>
</dbReference>
<dbReference type="InterPro" id="IPR036554">
    <property type="entry name" value="GHMP_kinase_C_sf"/>
</dbReference>
<dbReference type="RefSeq" id="XP_021278010.1">
    <property type="nucleotide sequence ID" value="XM_021422335.1"/>
</dbReference>
<evidence type="ECO:0000256" key="7">
    <source>
        <dbReference type="ARBA" id="ARBA00022679"/>
    </source>
</evidence>
<feature type="domain" description="GHMP kinase N-terminal" evidence="15">
    <location>
        <begin position="136"/>
        <end position="212"/>
    </location>
</feature>
<dbReference type="GO" id="GO:0005524">
    <property type="term" value="F:ATP binding"/>
    <property type="evidence" value="ECO:0007669"/>
    <property type="project" value="UniProtKB-KW"/>
</dbReference>
<keyword evidence="9 18" id="KW-0418">Kinase</keyword>
<dbReference type="OrthoDB" id="3191556at2759"/>
<evidence type="ECO:0000259" key="15">
    <source>
        <dbReference type="Pfam" id="PF00288"/>
    </source>
</evidence>
<dbReference type="GO" id="GO:0050515">
    <property type="term" value="F:4-(cytidine 5'-diphospho)-2-C-methyl-D-erythritol kinase activity"/>
    <property type="evidence" value="ECO:0007669"/>
    <property type="project" value="UniProtKB-EC"/>
</dbReference>
<dbReference type="FunFam" id="3.30.70.890:FF:000009">
    <property type="entry name" value="4-diphosphocytidyl-2-C-methyl-D-erythritol kinase, chloroplastic"/>
    <property type="match status" value="1"/>
</dbReference>
<evidence type="ECO:0000313" key="19">
    <source>
        <dbReference type="RefSeq" id="XP_021278010.1"/>
    </source>
</evidence>
<keyword evidence="17" id="KW-1185">Reference proteome</keyword>
<evidence type="ECO:0000259" key="16">
    <source>
        <dbReference type="Pfam" id="PF08544"/>
    </source>
</evidence>
<keyword evidence="12" id="KW-0414">Isoprene biosynthesis</keyword>
<comment type="similarity">
    <text evidence="3">Belongs to the GHMP kinase family. IspE subfamily.</text>
</comment>
<dbReference type="SUPFAM" id="SSF54211">
    <property type="entry name" value="Ribosomal protein S5 domain 2-like"/>
    <property type="match status" value="1"/>
</dbReference>
<feature type="domain" description="GHMP kinase C-terminal" evidence="16">
    <location>
        <begin position="280"/>
        <end position="339"/>
    </location>
</feature>
<dbReference type="AlphaFoldDB" id="A0A6J0ZT97"/>
<dbReference type="InterPro" id="IPR013750">
    <property type="entry name" value="GHMP_kinase_C_dom"/>
</dbReference>
<dbReference type="PANTHER" id="PTHR43527">
    <property type="entry name" value="4-DIPHOSPHOCYTIDYL-2-C-METHYL-D-ERYTHRITOL KINASE, CHLOROPLASTIC"/>
    <property type="match status" value="1"/>
</dbReference>
<keyword evidence="6" id="KW-0934">Plastid</keyword>
<protein>
    <recommendedName>
        <fullName evidence="4">4-(cytidine 5'-diphospho)-2-C-methyl-D-erythritol kinase</fullName>
        <ecNumber evidence="4">2.7.1.148</ecNumber>
    </recommendedName>
    <alternativeName>
        <fullName evidence="13">4-(cytidine-5'-diphospho)-2-C-methyl-D-erythritol kinase</fullName>
    </alternativeName>
</protein>
<evidence type="ECO:0000256" key="8">
    <source>
        <dbReference type="ARBA" id="ARBA00022741"/>
    </source>
</evidence>
<accession>A0A6J0ZT97</accession>
<dbReference type="Gene3D" id="3.30.230.10">
    <property type="match status" value="1"/>
</dbReference>
<evidence type="ECO:0000256" key="10">
    <source>
        <dbReference type="ARBA" id="ARBA00022840"/>
    </source>
</evidence>
<dbReference type="InterPro" id="IPR014721">
    <property type="entry name" value="Ribsml_uS5_D2-typ_fold_subgr"/>
</dbReference>
<dbReference type="GeneID" id="110411959"/>
<keyword evidence="5" id="KW-0150">Chloroplast</keyword>
<evidence type="ECO:0000256" key="2">
    <source>
        <dbReference type="ARBA" id="ARBA00004229"/>
    </source>
</evidence>
<dbReference type="EC" id="2.7.1.148" evidence="4"/>
<dbReference type="PANTHER" id="PTHR43527:SF2">
    <property type="entry name" value="4-DIPHOSPHOCYTIDYL-2-C-METHYL-D-ERYTHRITOL KINASE, CHLOROPLASTIC"/>
    <property type="match status" value="1"/>
</dbReference>
<keyword evidence="11" id="KW-0809">Transit peptide</keyword>
<evidence type="ECO:0000256" key="9">
    <source>
        <dbReference type="ARBA" id="ARBA00022777"/>
    </source>
</evidence>
<keyword evidence="10" id="KW-0067">ATP-binding</keyword>
<evidence type="ECO:0000256" key="5">
    <source>
        <dbReference type="ARBA" id="ARBA00022528"/>
    </source>
</evidence>
<comment type="catalytic activity">
    <reaction evidence="1">
        <text>4-CDP-2-C-methyl-D-erythritol + ATP = 4-CDP-2-C-methyl-D-erythritol 2-phosphate + ADP + H(+)</text>
        <dbReference type="Rhea" id="RHEA:18437"/>
        <dbReference type="ChEBI" id="CHEBI:15378"/>
        <dbReference type="ChEBI" id="CHEBI:30616"/>
        <dbReference type="ChEBI" id="CHEBI:57823"/>
        <dbReference type="ChEBI" id="CHEBI:57919"/>
        <dbReference type="ChEBI" id="CHEBI:456216"/>
        <dbReference type="EC" id="2.7.1.148"/>
    </reaction>
</comment>
<evidence type="ECO:0000256" key="14">
    <source>
        <dbReference type="ARBA" id="ARBA00060636"/>
    </source>
</evidence>
<dbReference type="RefSeq" id="XP_021278008.1">
    <property type="nucleotide sequence ID" value="XM_021422333.1"/>
</dbReference>